<reference evidence="4 5" key="1">
    <citation type="submission" date="2020-07" db="EMBL/GenBank/DDBJ databases">
        <title>Sequencing the genomes of 1000 actinobacteria strains.</title>
        <authorList>
            <person name="Klenk H.-P."/>
        </authorList>
    </citation>
    <scope>NUCLEOTIDE SEQUENCE [LARGE SCALE GENOMIC DNA]</scope>
    <source>
        <strain evidence="4 5">DSM 42178</strain>
    </source>
</reference>
<protein>
    <recommendedName>
        <fullName evidence="6">DUF1906 domain-containing protein</fullName>
    </recommendedName>
</protein>
<feature type="signal peptide" evidence="1">
    <location>
        <begin position="1"/>
        <end position="37"/>
    </location>
</feature>
<dbReference type="AlphaFoldDB" id="A0A852ZRU7"/>
<dbReference type="SUPFAM" id="SSF47090">
    <property type="entry name" value="PGBD-like"/>
    <property type="match status" value="2"/>
</dbReference>
<dbReference type="InterPro" id="IPR015020">
    <property type="entry name" value="Rv2525c-like_Glyco_Hydro-like"/>
</dbReference>
<evidence type="ECO:0000259" key="2">
    <source>
        <dbReference type="Pfam" id="PF01471"/>
    </source>
</evidence>
<evidence type="ECO:0008006" key="6">
    <source>
        <dbReference type="Google" id="ProtNLM"/>
    </source>
</evidence>
<comment type="caution">
    <text evidence="4">The sequence shown here is derived from an EMBL/GenBank/DDBJ whole genome shotgun (WGS) entry which is preliminary data.</text>
</comment>
<feature type="domain" description="Rv2525c-like glycoside hydrolase-like" evidence="3">
    <location>
        <begin position="241"/>
        <end position="447"/>
    </location>
</feature>
<dbReference type="Pfam" id="PF01471">
    <property type="entry name" value="PG_binding_1"/>
    <property type="match status" value="2"/>
</dbReference>
<accession>A0A852ZRU7</accession>
<evidence type="ECO:0000259" key="3">
    <source>
        <dbReference type="Pfam" id="PF08924"/>
    </source>
</evidence>
<dbReference type="InterPro" id="IPR036365">
    <property type="entry name" value="PGBD-like_sf"/>
</dbReference>
<dbReference type="SUPFAM" id="SSF51445">
    <property type="entry name" value="(Trans)glycosidases"/>
    <property type="match status" value="1"/>
</dbReference>
<evidence type="ECO:0000256" key="1">
    <source>
        <dbReference type="SAM" id="SignalP"/>
    </source>
</evidence>
<sequence length="603" mass="62374">MRLWRLTRGPVTALTATGSLLAPALLGTLVMSPSAAASPTVPEPAAASAVAPVSVGAPVDDGREVTFHGYRLTVPADWRVVDLTEDPTACVRFDVPTVYLGHPGADQNCPAGLRGRTDTVLVEPLDATSAPRVAAHAAVPRAGQGAPAVPPLSRGGELQVAVEDAGVLVTATHGDDRGAVLDVLDGARLVPGGRRVALDTLTEPSARTSAADGIGTMAVVPGTYVGQGFDACAAPSSSAMQAWLSSPYRAVGVYISGSVRACAQPNLTAGWVSEQTSEGWRLLPIHVGRQAPCNSYSSEVSTDPATARTQGRAAADESIAAAANLGIQAGSVLYNDMEAYDNTNTTCSRAVLSYLDGWTDRLHERGYRSGVYSSASSGIRDLSNNYNSTTYTRPDHIWFAWWNGVANTDAGSYVPDSQWANHQRVHQYRGDHNETHGGVTINIDSNYLDVSTSTGGGVNLDFPSYTTLSTGSTGAQVSAAQTLLNAQGFNAGTVDGVFGSATATAVRNFQSARGLSVDGVVGARTWTALLSAGSTPLLVSGSTGPDVERLQRALTAALGRTVTIDGVFGSGTQTAVRDYQSSRGLSVDGAVGAQTWGALQAGR</sequence>
<keyword evidence="5" id="KW-1185">Reference proteome</keyword>
<keyword evidence="1" id="KW-0732">Signal</keyword>
<dbReference type="InterPro" id="IPR036366">
    <property type="entry name" value="PGBDSf"/>
</dbReference>
<dbReference type="Proteomes" id="UP000567795">
    <property type="component" value="Unassembled WGS sequence"/>
</dbReference>
<name>A0A852ZRU7_9ACTN</name>
<proteinExistence type="predicted"/>
<dbReference type="Pfam" id="PF08924">
    <property type="entry name" value="Rv2525c_GlyHyd-like"/>
    <property type="match status" value="1"/>
</dbReference>
<feature type="domain" description="Peptidoglycan binding-like" evidence="2">
    <location>
        <begin position="473"/>
        <end position="529"/>
    </location>
</feature>
<dbReference type="RefSeq" id="WP_246449660.1">
    <property type="nucleotide sequence ID" value="NZ_JACBZD010000001.1"/>
</dbReference>
<dbReference type="InterPro" id="IPR017853">
    <property type="entry name" value="GH"/>
</dbReference>
<organism evidence="4 5">
    <name type="scientific">Allostreptomyces psammosilenae</name>
    <dbReference type="NCBI Taxonomy" id="1892865"/>
    <lineage>
        <taxon>Bacteria</taxon>
        <taxon>Bacillati</taxon>
        <taxon>Actinomycetota</taxon>
        <taxon>Actinomycetes</taxon>
        <taxon>Kitasatosporales</taxon>
        <taxon>Streptomycetaceae</taxon>
        <taxon>Allostreptomyces</taxon>
    </lineage>
</organism>
<feature type="chain" id="PRO_5039658038" description="DUF1906 domain-containing protein" evidence="1">
    <location>
        <begin position="38"/>
        <end position="603"/>
    </location>
</feature>
<evidence type="ECO:0000313" key="5">
    <source>
        <dbReference type="Proteomes" id="UP000567795"/>
    </source>
</evidence>
<dbReference type="Gene3D" id="3.20.20.80">
    <property type="entry name" value="Glycosidases"/>
    <property type="match status" value="1"/>
</dbReference>
<dbReference type="InterPro" id="IPR002477">
    <property type="entry name" value="Peptidoglycan-bd-like"/>
</dbReference>
<feature type="domain" description="Peptidoglycan binding-like" evidence="2">
    <location>
        <begin position="543"/>
        <end position="599"/>
    </location>
</feature>
<evidence type="ECO:0000313" key="4">
    <source>
        <dbReference type="EMBL" id="NYI04525.1"/>
    </source>
</evidence>
<dbReference type="EMBL" id="JACBZD010000001">
    <property type="protein sequence ID" value="NYI04525.1"/>
    <property type="molecule type" value="Genomic_DNA"/>
</dbReference>
<gene>
    <name evidence="4" type="ORF">FHU37_001468</name>
</gene>
<dbReference type="Gene3D" id="1.10.101.10">
    <property type="entry name" value="PGBD-like superfamily/PGBD"/>
    <property type="match status" value="2"/>
</dbReference>